<accession>A0A5B7GS88</accession>
<protein>
    <submittedName>
        <fullName evidence="2">Uncharacterized protein</fullName>
    </submittedName>
</protein>
<comment type="caution">
    <text evidence="2">The sequence shown here is derived from an EMBL/GenBank/DDBJ whole genome shotgun (WGS) entry which is preliminary data.</text>
</comment>
<keyword evidence="3" id="KW-1185">Reference proteome</keyword>
<proteinExistence type="predicted"/>
<reference evidence="2 3" key="1">
    <citation type="submission" date="2019-05" db="EMBL/GenBank/DDBJ databases">
        <title>Another draft genome of Portunus trituberculatus and its Hox gene families provides insights of decapod evolution.</title>
        <authorList>
            <person name="Jeong J.-H."/>
            <person name="Song I."/>
            <person name="Kim S."/>
            <person name="Choi T."/>
            <person name="Kim D."/>
            <person name="Ryu S."/>
            <person name="Kim W."/>
        </authorList>
    </citation>
    <scope>NUCLEOTIDE SEQUENCE [LARGE SCALE GENOMIC DNA]</scope>
    <source>
        <tissue evidence="2">Muscle</tissue>
    </source>
</reference>
<sequence length="171" mass="18702">MLPPGHHCCRPGGQGVTWPSRRQANTPSTFPLILPSLYGAPSSPMASPPHSRYLLTSPEALMNSSHSFFLHRSTRAYPLSPLCQAPSAAEQEPPCRHENKAKTDRRKEDKENDINKSPEASQGSSTNIPDPSLYGPDHSLTAPGRPTSTYLNNSDNLSLASHYARKHVTVH</sequence>
<feature type="compositionally biased region" description="Basic and acidic residues" evidence="1">
    <location>
        <begin position="93"/>
        <end position="116"/>
    </location>
</feature>
<dbReference type="Proteomes" id="UP000324222">
    <property type="component" value="Unassembled WGS sequence"/>
</dbReference>
<name>A0A5B7GS88_PORTR</name>
<dbReference type="EMBL" id="VSRR010018834">
    <property type="protein sequence ID" value="MPC61722.1"/>
    <property type="molecule type" value="Genomic_DNA"/>
</dbReference>
<feature type="compositionally biased region" description="Polar residues" evidence="1">
    <location>
        <begin position="118"/>
        <end position="129"/>
    </location>
</feature>
<feature type="region of interest" description="Disordered" evidence="1">
    <location>
        <begin position="82"/>
        <end position="154"/>
    </location>
</feature>
<evidence type="ECO:0000313" key="3">
    <source>
        <dbReference type="Proteomes" id="UP000324222"/>
    </source>
</evidence>
<organism evidence="2 3">
    <name type="scientific">Portunus trituberculatus</name>
    <name type="common">Swimming crab</name>
    <name type="synonym">Neptunus trituberculatus</name>
    <dbReference type="NCBI Taxonomy" id="210409"/>
    <lineage>
        <taxon>Eukaryota</taxon>
        <taxon>Metazoa</taxon>
        <taxon>Ecdysozoa</taxon>
        <taxon>Arthropoda</taxon>
        <taxon>Crustacea</taxon>
        <taxon>Multicrustacea</taxon>
        <taxon>Malacostraca</taxon>
        <taxon>Eumalacostraca</taxon>
        <taxon>Eucarida</taxon>
        <taxon>Decapoda</taxon>
        <taxon>Pleocyemata</taxon>
        <taxon>Brachyura</taxon>
        <taxon>Eubrachyura</taxon>
        <taxon>Portunoidea</taxon>
        <taxon>Portunidae</taxon>
        <taxon>Portuninae</taxon>
        <taxon>Portunus</taxon>
    </lineage>
</organism>
<feature type="region of interest" description="Disordered" evidence="1">
    <location>
        <begin position="1"/>
        <end position="24"/>
    </location>
</feature>
<evidence type="ECO:0000256" key="1">
    <source>
        <dbReference type="SAM" id="MobiDB-lite"/>
    </source>
</evidence>
<dbReference type="AlphaFoldDB" id="A0A5B7GS88"/>
<evidence type="ECO:0000313" key="2">
    <source>
        <dbReference type="EMBL" id="MPC61722.1"/>
    </source>
</evidence>
<gene>
    <name evidence="2" type="ORF">E2C01_055797</name>
</gene>